<proteinExistence type="predicted"/>
<dbReference type="RefSeq" id="WP_048696767.1">
    <property type="nucleotide sequence ID" value="NZ_HG764815.1"/>
</dbReference>
<evidence type="ECO:0000313" key="1">
    <source>
        <dbReference type="EMBL" id="CCH71854.1"/>
    </source>
</evidence>
<reference evidence="1 2" key="1">
    <citation type="journal article" date="2013" name="ISME J.">
        <title>A metabolic model for members of the genus Tetrasphaera involved in enhanced biological phosphorus removal.</title>
        <authorList>
            <person name="Kristiansen R."/>
            <person name="Nguyen H.T.T."/>
            <person name="Saunders A.M."/>
            <person name="Nielsen J.L."/>
            <person name="Wimmer R."/>
            <person name="Le V.Q."/>
            <person name="McIlroy S.J."/>
            <person name="Petrovski S."/>
            <person name="Seviour R.J."/>
            <person name="Calteau A."/>
            <person name="Nielsen K.L."/>
            <person name="Nielsen P.H."/>
        </authorList>
    </citation>
    <scope>NUCLEOTIDE SEQUENCE [LARGE SCALE GENOMIC DNA]</scope>
    <source>
        <strain evidence="1 2">Ben110</strain>
    </source>
</reference>
<dbReference type="OrthoDB" id="4842880at2"/>
<organism evidence="1 2">
    <name type="scientific">Nostocoides australiense Ben110</name>
    <dbReference type="NCBI Taxonomy" id="1193182"/>
    <lineage>
        <taxon>Bacteria</taxon>
        <taxon>Bacillati</taxon>
        <taxon>Actinomycetota</taxon>
        <taxon>Actinomycetes</taxon>
        <taxon>Micrococcales</taxon>
        <taxon>Intrasporangiaceae</taxon>
        <taxon>Nostocoides</taxon>
    </lineage>
</organism>
<dbReference type="EMBL" id="CAJA01000018">
    <property type="protein sequence ID" value="CCH71854.1"/>
    <property type="molecule type" value="Genomic_DNA"/>
</dbReference>
<accession>W6K0M7</accession>
<protein>
    <submittedName>
        <fullName evidence="1">Uncharacterized protein</fullName>
    </submittedName>
</protein>
<comment type="caution">
    <text evidence="1">The sequence shown here is derived from an EMBL/GenBank/DDBJ whole genome shotgun (WGS) entry which is preliminary data.</text>
</comment>
<gene>
    <name evidence="1" type="ORF">BN11_1140006</name>
</gene>
<dbReference type="AlphaFoldDB" id="W6K0M7"/>
<dbReference type="Proteomes" id="UP000035763">
    <property type="component" value="Unassembled WGS sequence"/>
</dbReference>
<sequence length="150" mass="16491">MIVPLTLPQKAWRVAVVLLAAVLFLGGTFVGDDDWWPFSPWRMFSTSTDPNGAVRSTFIEVRTAAAPATWVEAPISPDSVGLNRAEIEGNIDRIAKDPAMLKTLADSHTALRPDDPSWVGIRVVVRNYLLRDGGPTGQHRDDLVAEWRAS</sequence>
<name>W6K0M7_9MICO</name>
<dbReference type="STRING" id="1193182.BN11_1140006"/>
<keyword evidence="2" id="KW-1185">Reference proteome</keyword>
<evidence type="ECO:0000313" key="2">
    <source>
        <dbReference type="Proteomes" id="UP000035763"/>
    </source>
</evidence>